<dbReference type="GO" id="GO:0005576">
    <property type="term" value="C:extracellular region"/>
    <property type="evidence" value="ECO:0007669"/>
    <property type="project" value="UniProtKB-SubCell"/>
</dbReference>
<keyword evidence="3" id="KW-0964">Secreted</keyword>
<proteinExistence type="predicted"/>
<dbReference type="InterPro" id="IPR018511">
    <property type="entry name" value="Hemolysin-typ_Ca-bd_CS"/>
</dbReference>
<evidence type="ECO:0000256" key="6">
    <source>
        <dbReference type="ARBA" id="ARBA00023026"/>
    </source>
</evidence>
<dbReference type="GO" id="GO:0090729">
    <property type="term" value="F:toxin activity"/>
    <property type="evidence" value="ECO:0007669"/>
    <property type="project" value="UniProtKB-KW"/>
</dbReference>
<sequence length="1265" mass="129835">MTLRQIKPGSWSISTPTAAIAGGFNWNAISGSALNQSLLLQRIYYGSSALIDLGGGIDRLTLDFAGAANLDLRNVEFLDGTARMLTTVFLLSSLGNTLTTNGGILNLYGTGRNDTITVTGNRANIMQTNNTITTGTGANLIDLRVGNDRLILVNDIDRTGVDRYDGGAGTNILELRNTNAGMLTVTFTASDLDIQRFQTVFINNLGGGNVTADFSGQSESLLIYDALTTVAAASSGEDIITGGSGADTIYGRSGRDTLFGHIGNDTLYGGADYDVISGGDGIDLIYGNGGYIVLTLNGELTVIGNDVTGGAGADSFYVGYQDNAVTTITSSNVISRTSAATVASSVSRTTFNTETPFGADRIKDWDAGTDNLYVGGGGVAIIDGLYNVSGLTGADTIDLRNGLSGKVVQNSGLIVARGRDGNDTLRDSGGTDFLYGNKGSNQISLASGGTDRVYIDTLSGKQYITGFEVSGDDTIYLDKGVVNALGQNTGRSGTVHDASGGYTNGQTFRTGVDYLYANFYFGQLRGFGPGPYSNAQHDAAENRGDSQKTTPIGGGMVAAGAVLLAATFGIVGASLVVSGGLLLEDAREHDNLTYNGAFNNNAYLNLMTASRTVNSTVGVNDDGTKFLDFFYNQGVVGDGFTPVLELSNKSGASGIYGLVAVRSDDETFIFLIRSSDNLIENHEALKIAEINGHREMSDFVIYDGTADQYNPSADPVLALVEPTITAVKETGTNTAISNGGKTVALSSVVSVSLSPALSQATVIELYDGADLINTVTVSSGSSTTINDSRSIYATVDQIDSDGNGNLNPLSQDNLFRYDYVTAGYSIWVTDTDTGFVTKSNVWAVTYMGIDPSFVIDGGAGFDTLLLEETSDHLNALSNAKLIGIELVDASAAEQAVTIDLTNQTEAFTLSGSEHNDTIKGGAGDDTLIGNKGSDALYGGAGNDIFSYSALSSPSVTAVQSFAADSLVDGGADFDTLRLIGAVTLVDSDFTNTVSVEALDLDNTVNDVTLATEAEAAGTWVIYGGSSTDTISWDYVSLGVEIYGGDGDDVIDNNASRNVADYVEGGEGNDTIRVGAGSDTVYGGAGNDLIYGEDGNDILLGNDGADTLSGGGGVDVLTGNAGNDAMTGGTGADTFNVDAGSDTISDLGDGADIVKVEIGASMTATAVAAWTATSASYNKAAAASAATVTASGYNIDVSAAAGTRGWTVTNSGNATGVALTGSIYADTITGGSGNDTITGGASADSLVGNAGDDVFIIALAGQHAGG</sequence>
<dbReference type="InterPro" id="IPR001343">
    <property type="entry name" value="Hemolysn_Ca-bd"/>
</dbReference>
<dbReference type="SUPFAM" id="SSF51120">
    <property type="entry name" value="beta-Roll"/>
    <property type="match status" value="4"/>
</dbReference>
<protein>
    <submittedName>
        <fullName evidence="8">Calcium-binding protein</fullName>
    </submittedName>
</protein>
<dbReference type="PRINTS" id="PR01488">
    <property type="entry name" value="RTXTOXINA"/>
</dbReference>
<evidence type="ECO:0000256" key="1">
    <source>
        <dbReference type="ARBA" id="ARBA00004370"/>
    </source>
</evidence>
<dbReference type="OrthoDB" id="7586325at2"/>
<dbReference type="Gene3D" id="2.150.10.10">
    <property type="entry name" value="Serralysin-like metalloprotease, C-terminal"/>
    <property type="match status" value="5"/>
</dbReference>
<gene>
    <name evidence="8" type="ORF">D7D48_10440</name>
</gene>
<evidence type="ECO:0000313" key="8">
    <source>
        <dbReference type="EMBL" id="RRQ50908.1"/>
    </source>
</evidence>
<accession>A0A3R8Q7A7</accession>
<organism evidence="8 9">
    <name type="scientific">Sphingorhabdus wooponensis</name>
    <dbReference type="NCBI Taxonomy" id="940136"/>
    <lineage>
        <taxon>Bacteria</taxon>
        <taxon>Pseudomonadati</taxon>
        <taxon>Pseudomonadota</taxon>
        <taxon>Alphaproteobacteria</taxon>
        <taxon>Sphingomonadales</taxon>
        <taxon>Sphingomonadaceae</taxon>
        <taxon>Sphingorhabdus</taxon>
    </lineage>
</organism>
<dbReference type="InterPro" id="IPR011049">
    <property type="entry name" value="Serralysin-like_metalloprot_C"/>
</dbReference>
<evidence type="ECO:0000256" key="5">
    <source>
        <dbReference type="ARBA" id="ARBA00022737"/>
    </source>
</evidence>
<keyword evidence="4" id="KW-0800">Toxin</keyword>
<dbReference type="InterPro" id="IPR003995">
    <property type="entry name" value="RTX_toxin_determinant-A"/>
</dbReference>
<dbReference type="Pfam" id="PF00353">
    <property type="entry name" value="HemolysinCabind"/>
    <property type="match status" value="7"/>
</dbReference>
<evidence type="ECO:0000256" key="7">
    <source>
        <dbReference type="ARBA" id="ARBA00023136"/>
    </source>
</evidence>
<dbReference type="GO" id="GO:0005509">
    <property type="term" value="F:calcium ion binding"/>
    <property type="evidence" value="ECO:0007669"/>
    <property type="project" value="InterPro"/>
</dbReference>
<dbReference type="PROSITE" id="PS00330">
    <property type="entry name" value="HEMOLYSIN_CALCIUM"/>
    <property type="match status" value="4"/>
</dbReference>
<evidence type="ECO:0000256" key="2">
    <source>
        <dbReference type="ARBA" id="ARBA00004613"/>
    </source>
</evidence>
<dbReference type="EMBL" id="RWJI01000004">
    <property type="protein sequence ID" value="RRQ50908.1"/>
    <property type="molecule type" value="Genomic_DNA"/>
</dbReference>
<dbReference type="InterPro" id="IPR050557">
    <property type="entry name" value="RTX_toxin/Mannuronan_C5-epim"/>
</dbReference>
<name>A0A3R8Q7A7_9SPHN</name>
<keyword evidence="5" id="KW-0677">Repeat</keyword>
<keyword evidence="7" id="KW-0472">Membrane</keyword>
<dbReference type="PANTHER" id="PTHR38340">
    <property type="entry name" value="S-LAYER PROTEIN"/>
    <property type="match status" value="1"/>
</dbReference>
<evidence type="ECO:0000256" key="4">
    <source>
        <dbReference type="ARBA" id="ARBA00022656"/>
    </source>
</evidence>
<comment type="subcellular location">
    <subcellularLocation>
        <location evidence="1">Membrane</location>
    </subcellularLocation>
    <subcellularLocation>
        <location evidence="2">Secreted</location>
    </subcellularLocation>
</comment>
<feature type="non-terminal residue" evidence="8">
    <location>
        <position position="1265"/>
    </location>
</feature>
<dbReference type="PRINTS" id="PR00313">
    <property type="entry name" value="CABNDNGRPT"/>
</dbReference>
<dbReference type="GO" id="GO:0016020">
    <property type="term" value="C:membrane"/>
    <property type="evidence" value="ECO:0007669"/>
    <property type="project" value="UniProtKB-SubCell"/>
</dbReference>
<evidence type="ECO:0000256" key="3">
    <source>
        <dbReference type="ARBA" id="ARBA00022525"/>
    </source>
</evidence>
<dbReference type="PANTHER" id="PTHR38340:SF1">
    <property type="entry name" value="S-LAYER PROTEIN"/>
    <property type="match status" value="1"/>
</dbReference>
<dbReference type="AlphaFoldDB" id="A0A3R8Q7A7"/>
<evidence type="ECO:0000313" key="9">
    <source>
        <dbReference type="Proteomes" id="UP000268553"/>
    </source>
</evidence>
<comment type="caution">
    <text evidence="8">The sequence shown here is derived from an EMBL/GenBank/DDBJ whole genome shotgun (WGS) entry which is preliminary data.</text>
</comment>
<dbReference type="Proteomes" id="UP000268553">
    <property type="component" value="Unassembled WGS sequence"/>
</dbReference>
<reference evidence="8 9" key="1">
    <citation type="submission" date="2018-12" db="EMBL/GenBank/DDBJ databases">
        <authorList>
            <person name="Kim S.-J."/>
            <person name="Jung G.-Y."/>
        </authorList>
    </citation>
    <scope>NUCLEOTIDE SEQUENCE [LARGE SCALE GENOMIC DNA]</scope>
    <source>
        <strain evidence="8 9">03SU3-P</strain>
    </source>
</reference>
<keyword evidence="6" id="KW-0843">Virulence</keyword>
<keyword evidence="9" id="KW-1185">Reference proteome</keyword>